<dbReference type="PANTHER" id="PTHR34222">
    <property type="entry name" value="GAG_PRE-INTEGRS DOMAIN-CONTAINING PROTEIN"/>
    <property type="match status" value="1"/>
</dbReference>
<proteinExistence type="predicted"/>
<accession>A0A922EBN3</accession>
<reference evidence="1" key="1">
    <citation type="submission" date="2021-01" db="EMBL/GenBank/DDBJ databases">
        <authorList>
            <person name="Lovell J.T."/>
            <person name="Bentley N."/>
            <person name="Bhattarai G."/>
            <person name="Jenkins J.W."/>
            <person name="Sreedasyam A."/>
            <person name="Alarcon Y."/>
            <person name="Bock C."/>
            <person name="Boston L."/>
            <person name="Carlson J."/>
            <person name="Cervantes K."/>
            <person name="Clermont K."/>
            <person name="Krom N."/>
            <person name="Kubenka K."/>
            <person name="Mamidi S."/>
            <person name="Mattison C."/>
            <person name="Monteros M."/>
            <person name="Pisani C."/>
            <person name="Plott C."/>
            <person name="Rajasekar S."/>
            <person name="Rhein H.S."/>
            <person name="Rohla C."/>
            <person name="Song M."/>
            <person name="Hilaire R.S."/>
            <person name="Shu S."/>
            <person name="Wells L."/>
            <person name="Wang X."/>
            <person name="Webber J."/>
            <person name="Heerema R.J."/>
            <person name="Klein P."/>
            <person name="Conner P."/>
            <person name="Grauke L."/>
            <person name="Grimwood J."/>
            <person name="Schmutz J."/>
            <person name="Randall J.J."/>
        </authorList>
    </citation>
    <scope>NUCLEOTIDE SEQUENCE</scope>
    <source>
        <tissue evidence="1">Leaf</tissue>
    </source>
</reference>
<sequence length="225" mass="25049">QEKNDVSTYFTDLKVLWDELLNYQPLPVCHCHGCTCNSSKIVAQNHHQTYVMTFLMGLNDVFDNVRGQILMMDPLPSINKAFSLVIQEERQRLVSHRNSSFASVESVALAAKSENSFRNFKGNARSRLLCSHCGLAGHIVDKCFKLHGYPPNYKFRDKSKTGSVNSVQQSSMVADNSSTTLPITVDQYQQLLALLQPSPAVTPSANMALVPNFSGPSHLEDDWDG</sequence>
<evidence type="ECO:0000313" key="2">
    <source>
        <dbReference type="Proteomes" id="UP000811246"/>
    </source>
</evidence>
<feature type="non-terminal residue" evidence="1">
    <location>
        <position position="1"/>
    </location>
</feature>
<gene>
    <name evidence="1" type="ORF">I3842_08G041700</name>
</gene>
<name>A0A922EBN3_CARIL</name>
<dbReference type="AlphaFoldDB" id="A0A922EBN3"/>
<comment type="caution">
    <text evidence="1">The sequence shown here is derived from an EMBL/GenBank/DDBJ whole genome shotgun (WGS) entry which is preliminary data.</text>
</comment>
<dbReference type="EMBL" id="CM031832">
    <property type="protein sequence ID" value="KAG6698883.1"/>
    <property type="molecule type" value="Genomic_DNA"/>
</dbReference>
<dbReference type="PANTHER" id="PTHR34222:SF99">
    <property type="entry name" value="PROTEIN, PUTATIVE-RELATED"/>
    <property type="match status" value="1"/>
</dbReference>
<protein>
    <submittedName>
        <fullName evidence="1">Uncharacterized protein</fullName>
    </submittedName>
</protein>
<dbReference type="Proteomes" id="UP000811246">
    <property type="component" value="Chromosome 8"/>
</dbReference>
<organism evidence="1 2">
    <name type="scientific">Carya illinoinensis</name>
    <name type="common">Pecan</name>
    <dbReference type="NCBI Taxonomy" id="32201"/>
    <lineage>
        <taxon>Eukaryota</taxon>
        <taxon>Viridiplantae</taxon>
        <taxon>Streptophyta</taxon>
        <taxon>Embryophyta</taxon>
        <taxon>Tracheophyta</taxon>
        <taxon>Spermatophyta</taxon>
        <taxon>Magnoliopsida</taxon>
        <taxon>eudicotyledons</taxon>
        <taxon>Gunneridae</taxon>
        <taxon>Pentapetalae</taxon>
        <taxon>rosids</taxon>
        <taxon>fabids</taxon>
        <taxon>Fagales</taxon>
        <taxon>Juglandaceae</taxon>
        <taxon>Carya</taxon>
    </lineage>
</organism>
<evidence type="ECO:0000313" key="1">
    <source>
        <dbReference type="EMBL" id="KAG6698883.1"/>
    </source>
</evidence>